<protein>
    <recommendedName>
        <fullName evidence="2">Dynamin N-terminal domain-containing protein</fullName>
    </recommendedName>
</protein>
<dbReference type="PANTHER" id="PTHR11566">
    <property type="entry name" value="DYNAMIN"/>
    <property type="match status" value="1"/>
</dbReference>
<dbReference type="InterPro" id="IPR022812">
    <property type="entry name" value="Dynamin"/>
</dbReference>
<sequence>MAAAAAARGAAPDDLDAAWSGKHPTFAELRSFQKAIELAAEGGAKPLASQIVLIGQESAAKSATISALVPGLNLLSGAGSTTKTPTVINACHADVGSSEITLKAKVGDEMQTVTLSNDELAVEGKFAEEFGKMQSAVVDGDSSKASGYSTVEIHLDVRLPGCANITLVDLPGHVSSFGPAEERTRELIELYLDKENSIPVVLLPCSTNPSSTSLLQLLADRGFGELSGESNAVFSPGPRCFYIRSKGDAATAPEFKAALSQAIELPARVFITASMPRGERLVSAAEEQELLVAKAEPSEHAPSLVRSVLGAKAISEKLEDLLVDDLRKLARPMLLDVRANIAKKTKRLEGLPRDADDAAPVVSALAEKLDDVLRLPGPDDSDSLAMRAYDLVKEFERALQRETLSHVKRVDWAKSRRKRLSLLQESGLAVDQQVIEQAANRLSAKLQTRARKLAESVADMLKEGLFSVLNKHEAEAPCRLDRAREAFADLVSEMKHDVLADIDEATEASKSFAPAASEMLHWPDLCPTDVSELTLAVTDIVGSTMESMLKAGEVQRTEAGYVLKQSRGWRDSVSSQVRSAITRLMEAKPAVGHASATAAEAASMSPQDDLLRQAKVRASVFGLRVHRKVVDRFIQGVEAFVDGVDLDDLVELDTTKVEQIKHQRRQLSAQRQSLMEAEQRLTRLLPWDDAAKETCPLESAAASPAASAASSGGSSSGEFAYLDDHLGGPR</sequence>
<evidence type="ECO:0000313" key="3">
    <source>
        <dbReference type="EMBL" id="KAA0176744.1"/>
    </source>
</evidence>
<evidence type="ECO:0000313" key="4">
    <source>
        <dbReference type="Proteomes" id="UP000322899"/>
    </source>
</evidence>
<dbReference type="EMBL" id="VLTO01000006">
    <property type="protein sequence ID" value="KAA0176744.1"/>
    <property type="molecule type" value="Genomic_DNA"/>
</dbReference>
<feature type="compositionally biased region" description="Low complexity" evidence="1">
    <location>
        <begin position="699"/>
        <end position="717"/>
    </location>
</feature>
<dbReference type="GO" id="GO:0016020">
    <property type="term" value="C:membrane"/>
    <property type="evidence" value="ECO:0007669"/>
    <property type="project" value="TreeGrafter"/>
</dbReference>
<evidence type="ECO:0000259" key="2">
    <source>
        <dbReference type="Pfam" id="PF00350"/>
    </source>
</evidence>
<dbReference type="SUPFAM" id="SSF52540">
    <property type="entry name" value="P-loop containing nucleoside triphosphate hydrolases"/>
    <property type="match status" value="1"/>
</dbReference>
<dbReference type="PRINTS" id="PR00195">
    <property type="entry name" value="DYNAMIN"/>
</dbReference>
<proteinExistence type="predicted"/>
<dbReference type="GO" id="GO:0005874">
    <property type="term" value="C:microtubule"/>
    <property type="evidence" value="ECO:0007669"/>
    <property type="project" value="TreeGrafter"/>
</dbReference>
<dbReference type="Pfam" id="PF00350">
    <property type="entry name" value="Dynamin_N"/>
    <property type="match status" value="1"/>
</dbReference>
<dbReference type="GO" id="GO:0005737">
    <property type="term" value="C:cytoplasm"/>
    <property type="evidence" value="ECO:0007669"/>
    <property type="project" value="TreeGrafter"/>
</dbReference>
<dbReference type="Proteomes" id="UP000322899">
    <property type="component" value="Unassembled WGS sequence"/>
</dbReference>
<name>A0A5A8EHM7_CAFRO</name>
<dbReference type="AlphaFoldDB" id="A0A5A8EHM7"/>
<accession>A0A5A8EHM7</accession>
<organism evidence="3 4">
    <name type="scientific">Cafeteria roenbergensis</name>
    <name type="common">Marine flagellate</name>
    <dbReference type="NCBI Taxonomy" id="33653"/>
    <lineage>
        <taxon>Eukaryota</taxon>
        <taxon>Sar</taxon>
        <taxon>Stramenopiles</taxon>
        <taxon>Bigyra</taxon>
        <taxon>Opalozoa</taxon>
        <taxon>Bicosoecida</taxon>
        <taxon>Cafeteriaceae</taxon>
        <taxon>Cafeteria</taxon>
    </lineage>
</organism>
<dbReference type="InterPro" id="IPR027417">
    <property type="entry name" value="P-loop_NTPase"/>
</dbReference>
<dbReference type="GO" id="GO:0008017">
    <property type="term" value="F:microtubule binding"/>
    <property type="evidence" value="ECO:0007669"/>
    <property type="project" value="TreeGrafter"/>
</dbReference>
<comment type="caution">
    <text evidence="3">The sequence shown here is derived from an EMBL/GenBank/DDBJ whole genome shotgun (WGS) entry which is preliminary data.</text>
</comment>
<reference evidence="3 4" key="1">
    <citation type="submission" date="2019-07" db="EMBL/GenBank/DDBJ databases">
        <title>Genomes of Cafeteria roenbergensis.</title>
        <authorList>
            <person name="Fischer M.G."/>
            <person name="Hackl T."/>
            <person name="Roman M."/>
        </authorList>
    </citation>
    <scope>NUCLEOTIDE SEQUENCE [LARGE SCALE GENOMIC DNA]</scope>
    <source>
        <strain evidence="3 4">E4-10P</strain>
    </source>
</reference>
<evidence type="ECO:0000256" key="1">
    <source>
        <dbReference type="SAM" id="MobiDB-lite"/>
    </source>
</evidence>
<dbReference type="GO" id="GO:0003924">
    <property type="term" value="F:GTPase activity"/>
    <property type="evidence" value="ECO:0007669"/>
    <property type="project" value="TreeGrafter"/>
</dbReference>
<feature type="domain" description="Dynamin N-terminal" evidence="2">
    <location>
        <begin position="51"/>
        <end position="217"/>
    </location>
</feature>
<dbReference type="OrthoDB" id="415706at2759"/>
<feature type="region of interest" description="Disordered" evidence="1">
    <location>
        <begin position="695"/>
        <end position="730"/>
    </location>
</feature>
<dbReference type="InterPro" id="IPR045063">
    <property type="entry name" value="Dynamin_N"/>
</dbReference>
<gene>
    <name evidence="3" type="ORF">FNF27_01566</name>
</gene>
<dbReference type="Gene3D" id="3.40.50.300">
    <property type="entry name" value="P-loop containing nucleotide triphosphate hydrolases"/>
    <property type="match status" value="1"/>
</dbReference>